<dbReference type="GO" id="GO:0016787">
    <property type="term" value="F:hydrolase activity"/>
    <property type="evidence" value="ECO:0007669"/>
    <property type="project" value="InterPro"/>
</dbReference>
<feature type="compositionally biased region" description="Low complexity" evidence="2">
    <location>
        <begin position="26"/>
        <end position="37"/>
    </location>
</feature>
<dbReference type="EMBL" id="BPVZ01000002">
    <property type="protein sequence ID" value="GKU88334.1"/>
    <property type="molecule type" value="Genomic_DNA"/>
</dbReference>
<dbReference type="PANTHER" id="PTHR23024:SF113">
    <property type="entry name" value="CARBOXYLESTERASE 8-RELATED"/>
    <property type="match status" value="1"/>
</dbReference>
<comment type="caution">
    <text evidence="4">The sequence shown here is derived from an EMBL/GenBank/DDBJ whole genome shotgun (WGS) entry which is preliminary data.</text>
</comment>
<organism evidence="4 5">
    <name type="scientific">Rubroshorea leprosula</name>
    <dbReference type="NCBI Taxonomy" id="152421"/>
    <lineage>
        <taxon>Eukaryota</taxon>
        <taxon>Viridiplantae</taxon>
        <taxon>Streptophyta</taxon>
        <taxon>Embryophyta</taxon>
        <taxon>Tracheophyta</taxon>
        <taxon>Spermatophyta</taxon>
        <taxon>Magnoliopsida</taxon>
        <taxon>eudicotyledons</taxon>
        <taxon>Gunneridae</taxon>
        <taxon>Pentapetalae</taxon>
        <taxon>rosids</taxon>
        <taxon>malvids</taxon>
        <taxon>Malvales</taxon>
        <taxon>Dipterocarpaceae</taxon>
        <taxon>Rubroshorea</taxon>
    </lineage>
</organism>
<dbReference type="Pfam" id="PF07859">
    <property type="entry name" value="Abhydrolase_3"/>
    <property type="match status" value="1"/>
</dbReference>
<comment type="similarity">
    <text evidence="1">Belongs to the 'GDXG' lipolytic enzyme family.</text>
</comment>
<dbReference type="Proteomes" id="UP001054252">
    <property type="component" value="Unassembled WGS sequence"/>
</dbReference>
<evidence type="ECO:0000313" key="4">
    <source>
        <dbReference type="EMBL" id="GKU88334.1"/>
    </source>
</evidence>
<dbReference type="Gene3D" id="3.40.50.1820">
    <property type="entry name" value="alpha/beta hydrolase"/>
    <property type="match status" value="1"/>
</dbReference>
<evidence type="ECO:0000259" key="3">
    <source>
        <dbReference type="Pfam" id="PF07859"/>
    </source>
</evidence>
<evidence type="ECO:0000313" key="5">
    <source>
        <dbReference type="Proteomes" id="UP001054252"/>
    </source>
</evidence>
<proteinExistence type="inferred from homology"/>
<feature type="region of interest" description="Disordered" evidence="2">
    <location>
        <begin position="13"/>
        <end position="37"/>
    </location>
</feature>
<gene>
    <name evidence="4" type="ORF">SLEP1_g2615</name>
</gene>
<dbReference type="SUPFAM" id="SSF53474">
    <property type="entry name" value="alpha/beta-Hydrolases"/>
    <property type="match status" value="1"/>
</dbReference>
<evidence type="ECO:0000256" key="2">
    <source>
        <dbReference type="SAM" id="MobiDB-lite"/>
    </source>
</evidence>
<protein>
    <recommendedName>
        <fullName evidence="3">Alpha/beta hydrolase fold-3 domain-containing protein</fullName>
    </recommendedName>
</protein>
<dbReference type="AlphaFoldDB" id="A0AAV5HRX1"/>
<keyword evidence="5" id="KW-1185">Reference proteome</keyword>
<dbReference type="PANTHER" id="PTHR23024">
    <property type="entry name" value="ARYLACETAMIDE DEACETYLASE"/>
    <property type="match status" value="1"/>
</dbReference>
<feature type="domain" description="Alpha/beta hydrolase fold-3" evidence="3">
    <location>
        <begin position="75"/>
        <end position="296"/>
    </location>
</feature>
<name>A0AAV5HRX1_9ROSI</name>
<accession>A0AAV5HRX1</accession>
<dbReference type="InterPro" id="IPR029058">
    <property type="entry name" value="AB_hydrolase_fold"/>
</dbReference>
<evidence type="ECO:0000256" key="1">
    <source>
        <dbReference type="ARBA" id="ARBA00010515"/>
    </source>
</evidence>
<sequence>MDPFKFLKITPNPDGSITRLSPLPTAPTTEDAAADSDPSAQLALSKDILLNPNHKTFLRIFRPRTPPPNTKLPLIIYFHGGGFVLFSATSRPFHDSCCSIAARVPALVLSVEYRLAPEHRLPAAYDDAMESIMWVQKQAMDINSCDPWLSDYADFSRCFLMGSSAGGNIVYNAALRSLDVDLSPLKIEGLIINQPLFGGVERTESEIRLMNDRILPLPANDLIWEFALPKDTDREHEYCNLTVSGTTHSADIGRLQRCLVCGHDDDPLVDRQREFMKMLEARGVNVVGRFDDGCHGVELFDPSKAQTFYDNVKAFVHAPRESVNVAGATSNI</sequence>
<dbReference type="InterPro" id="IPR050466">
    <property type="entry name" value="Carboxylest/Gibb_receptor"/>
</dbReference>
<dbReference type="InterPro" id="IPR013094">
    <property type="entry name" value="AB_hydrolase_3"/>
</dbReference>
<reference evidence="4 5" key="1">
    <citation type="journal article" date="2021" name="Commun. Biol.">
        <title>The genome of Shorea leprosula (Dipterocarpaceae) highlights the ecological relevance of drought in aseasonal tropical rainforests.</title>
        <authorList>
            <person name="Ng K.K.S."/>
            <person name="Kobayashi M.J."/>
            <person name="Fawcett J.A."/>
            <person name="Hatakeyama M."/>
            <person name="Paape T."/>
            <person name="Ng C.H."/>
            <person name="Ang C.C."/>
            <person name="Tnah L.H."/>
            <person name="Lee C.T."/>
            <person name="Nishiyama T."/>
            <person name="Sese J."/>
            <person name="O'Brien M.J."/>
            <person name="Copetti D."/>
            <person name="Mohd Noor M.I."/>
            <person name="Ong R.C."/>
            <person name="Putra M."/>
            <person name="Sireger I.Z."/>
            <person name="Indrioko S."/>
            <person name="Kosugi Y."/>
            <person name="Izuno A."/>
            <person name="Isagi Y."/>
            <person name="Lee S.L."/>
            <person name="Shimizu K.K."/>
        </authorList>
    </citation>
    <scope>NUCLEOTIDE SEQUENCE [LARGE SCALE GENOMIC DNA]</scope>
    <source>
        <strain evidence="4">214</strain>
    </source>
</reference>